<accession>A0A679JVH4</accession>
<dbReference type="EMBL" id="LR743508">
    <property type="protein sequence ID" value="CAA2110268.1"/>
    <property type="molecule type" value="Genomic_DNA"/>
</dbReference>
<evidence type="ECO:0000313" key="1">
    <source>
        <dbReference type="EMBL" id="CAA2110268.1"/>
    </source>
</evidence>
<protein>
    <submittedName>
        <fullName evidence="1">Uncharacterized protein</fullName>
    </submittedName>
</protein>
<dbReference type="RefSeq" id="WP_339094670.1">
    <property type="nucleotide sequence ID" value="NZ_LR743508.1"/>
</dbReference>
<reference evidence="1" key="1">
    <citation type="submission" date="2019-12" db="EMBL/GenBank/DDBJ databases">
        <authorList>
            <person name="Cremers G."/>
        </authorList>
    </citation>
    <scope>NUCLEOTIDE SEQUENCE</scope>
    <source>
        <strain evidence="1">Vvax</strain>
    </source>
</reference>
<sequence>MYGRIAAGAAGYVSWPDPPDLHFSIVIDDAYSGITVLDGQPTLREAGVRNMALIRANRHENSTPSGVRVRIELHPPQGMSRTEFAHQIIVRSQKFASYVAPYSAPKNIRGSRMRPGEYNSSSYVAGLLGSVMGQVPSVSTPGFQAPGWEDPMPSHFFKGEAIR</sequence>
<organism evidence="1">
    <name type="scientific">Variovorax paradoxus</name>
    <dbReference type="NCBI Taxonomy" id="34073"/>
    <lineage>
        <taxon>Bacteria</taxon>
        <taxon>Pseudomonadati</taxon>
        <taxon>Pseudomonadota</taxon>
        <taxon>Betaproteobacteria</taxon>
        <taxon>Burkholderiales</taxon>
        <taxon>Comamonadaceae</taxon>
        <taxon>Variovorax</taxon>
    </lineage>
</organism>
<proteinExistence type="predicted"/>
<gene>
    <name evidence="1" type="ORF">VVAX_06523</name>
</gene>
<name>A0A679JVH4_VARPD</name>
<dbReference type="AlphaFoldDB" id="A0A679JVH4"/>